<evidence type="ECO:0000313" key="1">
    <source>
        <dbReference type="EMBL" id="GGJ94818.1"/>
    </source>
</evidence>
<name>A0A8J3B805_9BACI</name>
<dbReference type="AlphaFoldDB" id="A0A8J3B805"/>
<sequence length="316" mass="35174">MWKNLLARLGVGGATVDLQLDRDAYRVGEEVTGKIVISGGTVAQPVNDLTVSLVMQVRLHDRHVTQTVHRIPVLHGVTVPPKPHREEVPFTFVLPANLAISSPSVRYGFRTQLDVDFAVDPKDFDSIAVLPDRPTERLFRAIEQLGFRRKAEWGKLTPYGQEFEYFSANPQLPIKEWEFLLRKTPDTFYLLSEVEWVRGGWLAREMERKLEIAVPVRLLEDGQEEALVAHLKETLERVLADPHHAPQFTLPAWHPGHGHGGHAHGHSHGTGMGQFAAGMVGGFLLAELLDELGDAVDAAEDLLDGDAFDGDDGDWL</sequence>
<dbReference type="EMBL" id="BMOF01000006">
    <property type="protein sequence ID" value="GGJ94818.1"/>
    <property type="molecule type" value="Genomic_DNA"/>
</dbReference>
<dbReference type="Proteomes" id="UP000637720">
    <property type="component" value="Unassembled WGS sequence"/>
</dbReference>
<keyword evidence="2" id="KW-1185">Reference proteome</keyword>
<comment type="caution">
    <text evidence="1">The sequence shown here is derived from an EMBL/GenBank/DDBJ whole genome shotgun (WGS) entry which is preliminary data.</text>
</comment>
<proteinExistence type="predicted"/>
<dbReference type="RefSeq" id="WP_054673181.1">
    <property type="nucleotide sequence ID" value="NZ_BMOF01000006.1"/>
</dbReference>
<protein>
    <recommendedName>
        <fullName evidence="3">Sporulation protein</fullName>
    </recommendedName>
</protein>
<reference evidence="1" key="2">
    <citation type="submission" date="2020-09" db="EMBL/GenBank/DDBJ databases">
        <authorList>
            <person name="Sun Q."/>
            <person name="Ohkuma M."/>
        </authorList>
    </citation>
    <scope>NUCLEOTIDE SEQUENCE</scope>
    <source>
        <strain evidence="1">JCM 14719</strain>
    </source>
</reference>
<organism evidence="1 2">
    <name type="scientific">Calditerricola satsumensis</name>
    <dbReference type="NCBI Taxonomy" id="373054"/>
    <lineage>
        <taxon>Bacteria</taxon>
        <taxon>Bacillati</taxon>
        <taxon>Bacillota</taxon>
        <taxon>Bacilli</taxon>
        <taxon>Bacillales</taxon>
        <taxon>Bacillaceae</taxon>
        <taxon>Calditerricola</taxon>
    </lineage>
</organism>
<reference evidence="1" key="1">
    <citation type="journal article" date="2014" name="Int. J. Syst. Evol. Microbiol.">
        <title>Complete genome sequence of Corynebacterium casei LMG S-19264T (=DSM 44701T), isolated from a smear-ripened cheese.</title>
        <authorList>
            <consortium name="US DOE Joint Genome Institute (JGI-PGF)"/>
            <person name="Walter F."/>
            <person name="Albersmeier A."/>
            <person name="Kalinowski J."/>
            <person name="Ruckert C."/>
        </authorList>
    </citation>
    <scope>NUCLEOTIDE SEQUENCE</scope>
    <source>
        <strain evidence="1">JCM 14719</strain>
    </source>
</reference>
<accession>A0A8J3B805</accession>
<dbReference type="PANTHER" id="PTHR40053">
    <property type="entry name" value="SPORULATION-CONTROL PROTEIN SPO0M"/>
    <property type="match status" value="1"/>
</dbReference>
<gene>
    <name evidence="1" type="ORF">GCM10007043_05780</name>
</gene>
<dbReference type="Pfam" id="PF07070">
    <property type="entry name" value="Spo0M"/>
    <property type="match status" value="1"/>
</dbReference>
<dbReference type="InterPro" id="IPR009776">
    <property type="entry name" value="Spore_0_M"/>
</dbReference>
<evidence type="ECO:0008006" key="3">
    <source>
        <dbReference type="Google" id="ProtNLM"/>
    </source>
</evidence>
<dbReference type="PANTHER" id="PTHR40053:SF1">
    <property type="entry name" value="SPORULATION-CONTROL PROTEIN SPO0M"/>
    <property type="match status" value="1"/>
</dbReference>
<evidence type="ECO:0000313" key="2">
    <source>
        <dbReference type="Proteomes" id="UP000637720"/>
    </source>
</evidence>